<evidence type="ECO:0000313" key="2">
    <source>
        <dbReference type="EMBL" id="ETE59048.1"/>
    </source>
</evidence>
<evidence type="ECO:0000256" key="1">
    <source>
        <dbReference type="SAM" id="MobiDB-lite"/>
    </source>
</evidence>
<feature type="region of interest" description="Disordered" evidence="1">
    <location>
        <begin position="270"/>
        <end position="345"/>
    </location>
</feature>
<name>V8NBN6_OPHHA</name>
<dbReference type="Proteomes" id="UP000018936">
    <property type="component" value="Unassembled WGS sequence"/>
</dbReference>
<dbReference type="EMBL" id="AZIM01005945">
    <property type="protein sequence ID" value="ETE59048.1"/>
    <property type="molecule type" value="Genomic_DNA"/>
</dbReference>
<comment type="caution">
    <text evidence="2">The sequence shown here is derived from an EMBL/GenBank/DDBJ whole genome shotgun (WGS) entry which is preliminary data.</text>
</comment>
<evidence type="ECO:0000313" key="3">
    <source>
        <dbReference type="Proteomes" id="UP000018936"/>
    </source>
</evidence>
<feature type="non-terminal residue" evidence="2">
    <location>
        <position position="1"/>
    </location>
</feature>
<dbReference type="AlphaFoldDB" id="V8NBN6"/>
<proteinExistence type="predicted"/>
<protein>
    <submittedName>
        <fullName evidence="2">Octapeptide-repeat protein T2</fullName>
    </submittedName>
</protein>
<reference evidence="2 3" key="1">
    <citation type="journal article" date="2013" name="Proc. Natl. Acad. Sci. U.S.A.">
        <title>The king cobra genome reveals dynamic gene evolution and adaptation in the snake venom system.</title>
        <authorList>
            <person name="Vonk F.J."/>
            <person name="Casewell N.R."/>
            <person name="Henkel C.V."/>
            <person name="Heimberg A.M."/>
            <person name="Jansen H.J."/>
            <person name="McCleary R.J."/>
            <person name="Kerkkamp H.M."/>
            <person name="Vos R.A."/>
            <person name="Guerreiro I."/>
            <person name="Calvete J.J."/>
            <person name="Wuster W."/>
            <person name="Woods A.E."/>
            <person name="Logan J.M."/>
            <person name="Harrison R.A."/>
            <person name="Castoe T.A."/>
            <person name="de Koning A.P."/>
            <person name="Pollock D.D."/>
            <person name="Yandell M."/>
            <person name="Calderon D."/>
            <person name="Renjifo C."/>
            <person name="Currier R.B."/>
            <person name="Salgado D."/>
            <person name="Pla D."/>
            <person name="Sanz L."/>
            <person name="Hyder A.S."/>
            <person name="Ribeiro J.M."/>
            <person name="Arntzen J.W."/>
            <person name="van den Thillart G.E."/>
            <person name="Boetzer M."/>
            <person name="Pirovano W."/>
            <person name="Dirks R.P."/>
            <person name="Spaink H.P."/>
            <person name="Duboule D."/>
            <person name="McGlinn E."/>
            <person name="Kini R.M."/>
            <person name="Richardson M.K."/>
        </authorList>
    </citation>
    <scope>NUCLEOTIDE SEQUENCE</scope>
    <source>
        <tissue evidence="2">Blood</tissue>
    </source>
</reference>
<feature type="compositionally biased region" description="Basic and acidic residues" evidence="1">
    <location>
        <begin position="306"/>
        <end position="345"/>
    </location>
</feature>
<dbReference type="OrthoDB" id="10037236at2759"/>
<gene>
    <name evidence="2" type="primary">Srst</name>
    <name evidence="2" type="ORF">L345_15224</name>
</gene>
<accession>V8NBN6</accession>
<keyword evidence="3" id="KW-1185">Reference proteome</keyword>
<organism evidence="2 3">
    <name type="scientific">Ophiophagus hannah</name>
    <name type="common">King cobra</name>
    <name type="synonym">Naja hannah</name>
    <dbReference type="NCBI Taxonomy" id="8665"/>
    <lineage>
        <taxon>Eukaryota</taxon>
        <taxon>Metazoa</taxon>
        <taxon>Chordata</taxon>
        <taxon>Craniata</taxon>
        <taxon>Vertebrata</taxon>
        <taxon>Euteleostomi</taxon>
        <taxon>Lepidosauria</taxon>
        <taxon>Squamata</taxon>
        <taxon>Bifurcata</taxon>
        <taxon>Unidentata</taxon>
        <taxon>Episquamata</taxon>
        <taxon>Toxicofera</taxon>
        <taxon>Serpentes</taxon>
        <taxon>Colubroidea</taxon>
        <taxon>Elapidae</taxon>
        <taxon>Elapinae</taxon>
        <taxon>Ophiophagus</taxon>
    </lineage>
</organism>
<feature type="compositionally biased region" description="Basic and acidic residues" evidence="1">
    <location>
        <begin position="272"/>
        <end position="298"/>
    </location>
</feature>
<sequence length="345" mass="39434">MKIFTDSSHPGHKLFQLLPSKRRYRAVVPKGGAKRQGGQQGDTKRQGWVLEVGPSQEPVKWAPGWPCSSPPAPPFPAQSVLIAHVRQHMHAQQSLIATAAPWRSRASKAGDTVVFFLMQLESSRTEKNTWRLEVFCSKNYRPLASLCFSNTPPLARSRHWPCSLTPLTAAPLHLDLLGQVPSVQWAQWDGPAGLVPRMRLQQCIGKAEQSQRLVIFTVKSLQLPHVFFNVAALRLQAFMTWAGGEPSNNNGSALACLPWQPAVGEMGRLRTRASERGNGRGNERKRGKERKREKERDKKKERKRERKSERERRGKEREREGKRRNRQESKERKRERERKIKEEKG</sequence>